<evidence type="ECO:0000256" key="5">
    <source>
        <dbReference type="ARBA" id="ARBA00022729"/>
    </source>
</evidence>
<dbReference type="OrthoDB" id="427280at2759"/>
<dbReference type="GO" id="GO:0003810">
    <property type="term" value="F:protein-glutamine gamma-glutamyltransferase activity"/>
    <property type="evidence" value="ECO:0007669"/>
    <property type="project" value="UniProtKB-ARBA"/>
</dbReference>
<dbReference type="InterPro" id="IPR013766">
    <property type="entry name" value="Thioredoxin_domain"/>
</dbReference>
<dbReference type="GO" id="GO:0006457">
    <property type="term" value="P:protein folding"/>
    <property type="evidence" value="ECO:0007669"/>
    <property type="project" value="TreeGrafter"/>
</dbReference>
<sequence length="706" mass="80675">MIAIAKYAVDIGMKNSKEPTAKGTDASIMIGYSNTASSKMQLHSVNQLIMEKDRSTKRTNKRLKCTARILCRKCSEKEFHQLTNKVVLTAGTKMRSKHPSIICLLLQVMLLRVILILPYLFQCVSAEESEFEQDDGIFVLNERNFMSFLQQHPTTLVKFYAPWCGHCKALAPEYAKAAKKVKVPLAKVDATIETNLAKTYNIEGFPTLKFWQNGEDPIDYDGGRESDEIVKWISEKTDPTYKPPPSVVTKLTKEEFTEFITLHQLVLVKFYAPWCGHCKKLAPEYEKAAKILKDKGIMLAEVDSTVEQSLSADFNVTGYPKLYIFRNSKKFDYKGPRDAEGIVRYMLEQSEPALRKITSVKEAQRFMRKDDVTVIGFFSNEKAELLDSLNDAAEMMRNDFSIAVCLEADLKKHFEIDSDQIVIFFPEIYWSKYEPKQIVYKKAYVFSYYFPAIELSAFGNQYLQEVSTVEDLVTFIRENSTPLVGHRTKKNVATRYIQFPLVVVYYNVDFSLEYREGTQYWRKKVGLGDSGLEHNVLVFGNDGKKYPMRPNEFDGELTENLSAFMKKLSSGQIKSFVKSAPLPKNDKNPVKTVVALNFAQVVFDETKDVLVELYAPWCGHCKAFESKYKELAMKLKSESNVLLVKIDATANDIPTNYAVSGFPTIYFAPVGRKKEPIKYEGNRDLDDLIDFMKKHASVSFRSKDEL</sequence>
<dbReference type="PROSITE" id="PS51352">
    <property type="entry name" value="THIOREDOXIN_2"/>
    <property type="match status" value="3"/>
</dbReference>
<keyword evidence="7" id="KW-0256">Endoplasmic reticulum</keyword>
<dbReference type="InterPro" id="IPR005788">
    <property type="entry name" value="PDI_thioredoxin-like_dom"/>
</dbReference>
<dbReference type="Proteomes" id="UP000242913">
    <property type="component" value="Unassembled WGS sequence"/>
</dbReference>
<dbReference type="Pfam" id="PF00085">
    <property type="entry name" value="Thioredoxin"/>
    <property type="match status" value="3"/>
</dbReference>
<dbReference type="InterPro" id="IPR017937">
    <property type="entry name" value="Thioredoxin_CS"/>
</dbReference>
<dbReference type="FunFam" id="3.40.30.10:FF:000023">
    <property type="entry name" value="Protein disulfide-isomerase"/>
    <property type="match status" value="1"/>
</dbReference>
<keyword evidence="12" id="KW-0812">Transmembrane</keyword>
<protein>
    <recommendedName>
        <fullName evidence="4">protein disulfide-isomerase</fullName>
        <ecNumber evidence="4">5.3.4.1</ecNumber>
    </recommendedName>
</protein>
<dbReference type="FunFam" id="3.40.30.10:FF:000017">
    <property type="entry name" value="Protein disulfide-isomerase A4"/>
    <property type="match status" value="1"/>
</dbReference>
<keyword evidence="6" id="KW-0677">Repeat</keyword>
<evidence type="ECO:0000256" key="1">
    <source>
        <dbReference type="ARBA" id="ARBA00001182"/>
    </source>
</evidence>
<keyword evidence="12" id="KW-1133">Transmembrane helix</keyword>
<dbReference type="PANTHER" id="PTHR18929:SF210">
    <property type="entry name" value="PROTEIN DISULFIDE-ISOMERASE A4"/>
    <property type="match status" value="1"/>
</dbReference>
<evidence type="ECO:0000256" key="4">
    <source>
        <dbReference type="ARBA" id="ARBA00012723"/>
    </source>
</evidence>
<dbReference type="SUPFAM" id="SSF52833">
    <property type="entry name" value="Thioredoxin-like"/>
    <property type="match status" value="4"/>
</dbReference>
<keyword evidence="12" id="KW-0472">Membrane</keyword>
<proteinExistence type="inferred from homology"/>
<dbReference type="CDD" id="cd02961">
    <property type="entry name" value="PDI_a_family"/>
    <property type="match status" value="2"/>
</dbReference>
<dbReference type="AlphaFoldDB" id="A0A238BTN5"/>
<keyword evidence="10" id="KW-0676">Redox-active center</keyword>
<evidence type="ECO:0000256" key="10">
    <source>
        <dbReference type="ARBA" id="ARBA00023284"/>
    </source>
</evidence>
<accession>A0A238BTN5</accession>
<reference evidence="14 15" key="1">
    <citation type="submission" date="2015-12" db="EMBL/GenBank/DDBJ databases">
        <title>Draft genome of the nematode, Onchocerca flexuosa.</title>
        <authorList>
            <person name="Mitreva M."/>
        </authorList>
    </citation>
    <scope>NUCLEOTIDE SEQUENCE [LARGE SCALE GENOMIC DNA]</scope>
    <source>
        <strain evidence="14">Red Deer</strain>
    </source>
</reference>
<keyword evidence="5" id="KW-0732">Signal</keyword>
<dbReference type="PROSITE" id="PS00194">
    <property type="entry name" value="THIOREDOXIN_1"/>
    <property type="match status" value="3"/>
</dbReference>
<evidence type="ECO:0000256" key="8">
    <source>
        <dbReference type="ARBA" id="ARBA00023157"/>
    </source>
</evidence>
<dbReference type="GO" id="GO:0005788">
    <property type="term" value="C:endoplasmic reticulum lumen"/>
    <property type="evidence" value="ECO:0007669"/>
    <property type="project" value="UniProtKB-SubCell"/>
</dbReference>
<dbReference type="EC" id="5.3.4.1" evidence="4"/>
<feature type="domain" description="Thioredoxin" evidence="13">
    <location>
        <begin position="120"/>
        <end position="235"/>
    </location>
</feature>
<dbReference type="GO" id="GO:0034976">
    <property type="term" value="P:response to endoplasmic reticulum stress"/>
    <property type="evidence" value="ECO:0007669"/>
    <property type="project" value="TreeGrafter"/>
</dbReference>
<evidence type="ECO:0000259" key="13">
    <source>
        <dbReference type="PROSITE" id="PS51352"/>
    </source>
</evidence>
<feature type="domain" description="Thioredoxin" evidence="13">
    <location>
        <begin position="582"/>
        <end position="697"/>
    </location>
</feature>
<dbReference type="InterPro" id="IPR036249">
    <property type="entry name" value="Thioredoxin-like_sf"/>
</dbReference>
<evidence type="ECO:0000256" key="7">
    <source>
        <dbReference type="ARBA" id="ARBA00022824"/>
    </source>
</evidence>
<evidence type="ECO:0000313" key="15">
    <source>
        <dbReference type="Proteomes" id="UP000242913"/>
    </source>
</evidence>
<comment type="catalytic activity">
    <reaction evidence="1">
        <text>Catalyzes the rearrangement of -S-S- bonds in proteins.</text>
        <dbReference type="EC" id="5.3.4.1"/>
    </reaction>
</comment>
<evidence type="ECO:0000256" key="2">
    <source>
        <dbReference type="ARBA" id="ARBA00004319"/>
    </source>
</evidence>
<keyword evidence="8" id="KW-1015">Disulfide bond</keyword>
<dbReference type="Gene3D" id="3.40.30.10">
    <property type="entry name" value="Glutaredoxin"/>
    <property type="match status" value="6"/>
</dbReference>
<evidence type="ECO:0000256" key="9">
    <source>
        <dbReference type="ARBA" id="ARBA00023235"/>
    </source>
</evidence>
<organism evidence="14 15">
    <name type="scientific">Onchocerca flexuosa</name>
    <dbReference type="NCBI Taxonomy" id="387005"/>
    <lineage>
        <taxon>Eukaryota</taxon>
        <taxon>Metazoa</taxon>
        <taxon>Ecdysozoa</taxon>
        <taxon>Nematoda</taxon>
        <taxon>Chromadorea</taxon>
        <taxon>Rhabditida</taxon>
        <taxon>Spirurina</taxon>
        <taxon>Spiruromorpha</taxon>
        <taxon>Filarioidea</taxon>
        <taxon>Onchocercidae</taxon>
        <taxon>Onchocerca</taxon>
    </lineage>
</organism>
<feature type="domain" description="Thioredoxin" evidence="13">
    <location>
        <begin position="237"/>
        <end position="351"/>
    </location>
</feature>
<dbReference type="GO" id="GO:0009986">
    <property type="term" value="C:cell surface"/>
    <property type="evidence" value="ECO:0007669"/>
    <property type="project" value="TreeGrafter"/>
</dbReference>
<comment type="similarity">
    <text evidence="3 11">Belongs to the protein disulfide isomerase family.</text>
</comment>
<dbReference type="GO" id="GO:0003756">
    <property type="term" value="F:protein disulfide isomerase activity"/>
    <property type="evidence" value="ECO:0007669"/>
    <property type="project" value="UniProtKB-EC"/>
</dbReference>
<evidence type="ECO:0000256" key="12">
    <source>
        <dbReference type="SAM" id="Phobius"/>
    </source>
</evidence>
<dbReference type="NCBIfam" id="TIGR01126">
    <property type="entry name" value="pdi_dom"/>
    <property type="match status" value="3"/>
</dbReference>
<name>A0A238BTN5_9BILA</name>
<evidence type="ECO:0000256" key="6">
    <source>
        <dbReference type="ARBA" id="ARBA00022737"/>
    </source>
</evidence>
<feature type="transmembrane region" description="Helical" evidence="12">
    <location>
        <begin position="101"/>
        <end position="121"/>
    </location>
</feature>
<keyword evidence="15" id="KW-1185">Reference proteome</keyword>
<dbReference type="EMBL" id="KZ270004">
    <property type="protein sequence ID" value="OZC08709.1"/>
    <property type="molecule type" value="Genomic_DNA"/>
</dbReference>
<gene>
    <name evidence="14" type="ORF">X798_04257</name>
</gene>
<dbReference type="PANTHER" id="PTHR18929">
    <property type="entry name" value="PROTEIN DISULFIDE ISOMERASE"/>
    <property type="match status" value="1"/>
</dbReference>
<evidence type="ECO:0000313" key="14">
    <source>
        <dbReference type="EMBL" id="OZC08709.1"/>
    </source>
</evidence>
<dbReference type="CDD" id="cd02995">
    <property type="entry name" value="PDI_a_PDI_a'_C"/>
    <property type="match status" value="1"/>
</dbReference>
<evidence type="ECO:0000256" key="11">
    <source>
        <dbReference type="RuleBase" id="RU004208"/>
    </source>
</evidence>
<keyword evidence="9" id="KW-0413">Isomerase</keyword>
<evidence type="ECO:0000256" key="3">
    <source>
        <dbReference type="ARBA" id="ARBA00006347"/>
    </source>
</evidence>
<comment type="subcellular location">
    <subcellularLocation>
        <location evidence="2">Endoplasmic reticulum lumen</location>
    </subcellularLocation>
</comment>
<dbReference type="PRINTS" id="PR00312">
    <property type="entry name" value="CALSEQUESTRN"/>
</dbReference>